<dbReference type="EMBL" id="JACHXX010000002">
    <property type="protein sequence ID" value="MBB3161087.1"/>
    <property type="molecule type" value="Genomic_DNA"/>
</dbReference>
<dbReference type="Proteomes" id="UP000542811">
    <property type="component" value="Unassembled WGS sequence"/>
</dbReference>
<evidence type="ECO:0000313" key="2">
    <source>
        <dbReference type="Proteomes" id="UP000542811"/>
    </source>
</evidence>
<reference evidence="1 2" key="1">
    <citation type="submission" date="2020-08" db="EMBL/GenBank/DDBJ databases">
        <title>Genomic Encyclopedia of Type Strains, Phase III (KMG-III): the genomes of soil and plant-associated and newly described type strains.</title>
        <authorList>
            <person name="Whitman W."/>
        </authorList>
    </citation>
    <scope>NUCLEOTIDE SEQUENCE [LARGE SCALE GENOMIC DNA]</scope>
    <source>
        <strain evidence="1 2">CECT 8280</strain>
    </source>
</reference>
<proteinExistence type="predicted"/>
<evidence type="ECO:0000313" key="1">
    <source>
        <dbReference type="EMBL" id="MBB3161087.1"/>
    </source>
</evidence>
<organism evidence="1 2">
    <name type="scientific">Rhizobium laguerreae</name>
    <dbReference type="NCBI Taxonomy" id="1076926"/>
    <lineage>
        <taxon>Bacteria</taxon>
        <taxon>Pseudomonadati</taxon>
        <taxon>Pseudomonadota</taxon>
        <taxon>Alphaproteobacteria</taxon>
        <taxon>Hyphomicrobiales</taxon>
        <taxon>Rhizobiaceae</taxon>
        <taxon>Rhizobium/Agrobacterium group</taxon>
        <taxon>Rhizobium</taxon>
    </lineage>
</organism>
<accession>A0ABR6G6R8</accession>
<name>A0ABR6G6R8_9HYPH</name>
<gene>
    <name evidence="1" type="ORF">FHS25_001536</name>
</gene>
<comment type="caution">
    <text evidence="1">The sequence shown here is derived from an EMBL/GenBank/DDBJ whole genome shotgun (WGS) entry which is preliminary data.</text>
</comment>
<protein>
    <submittedName>
        <fullName evidence="1">Uncharacterized protein</fullName>
    </submittedName>
</protein>
<sequence>MVRITLVDDQKSNLIPYTGRSTQHGLFGLAQRLARQKRKPK</sequence>
<keyword evidence="2" id="KW-1185">Reference proteome</keyword>